<dbReference type="AlphaFoldDB" id="A0AAU7V8X2"/>
<feature type="transmembrane region" description="Helical" evidence="1">
    <location>
        <begin position="95"/>
        <end position="112"/>
    </location>
</feature>
<dbReference type="KEGG" id="sapp:SAC06_00645"/>
<feature type="transmembrane region" description="Helical" evidence="1">
    <location>
        <begin position="119"/>
        <end position="137"/>
    </location>
</feature>
<gene>
    <name evidence="2" type="ORF">SAC06_00645</name>
</gene>
<dbReference type="RefSeq" id="WP_350258301.1">
    <property type="nucleotide sequence ID" value="NZ_CP138335.1"/>
</dbReference>
<protein>
    <submittedName>
        <fullName evidence="2">YwiC-like family protein</fullName>
    </submittedName>
</protein>
<name>A0AAU7V8X2_9ACTO</name>
<dbReference type="EMBL" id="CP138335">
    <property type="protein sequence ID" value="XBW08101.1"/>
    <property type="molecule type" value="Genomic_DNA"/>
</dbReference>
<keyword evidence="1" id="KW-0812">Transmembrane</keyword>
<feature type="transmembrane region" description="Helical" evidence="1">
    <location>
        <begin position="72"/>
        <end position="89"/>
    </location>
</feature>
<feature type="transmembrane region" description="Helical" evidence="1">
    <location>
        <begin position="37"/>
        <end position="60"/>
    </location>
</feature>
<proteinExistence type="predicted"/>
<reference evidence="2" key="1">
    <citation type="submission" date="2023-11" db="EMBL/GenBank/DDBJ databases">
        <title>Scrofimicrobium hongkongense sp. nov., isolated from a patient with peritonitis.</title>
        <authorList>
            <person name="Lao H.Y."/>
            <person name="Wong A.Y.P."/>
            <person name="Ng T.L."/>
            <person name="Wong R.Y.L."/>
            <person name="Yau M.C.Y."/>
            <person name="Lam J.Y.W."/>
            <person name="Siu G.K.H."/>
        </authorList>
    </citation>
    <scope>NUCLEOTIDE SEQUENCE</scope>
    <source>
        <strain evidence="2">R131</strain>
    </source>
</reference>
<feature type="transmembrane region" description="Helical" evidence="1">
    <location>
        <begin position="236"/>
        <end position="256"/>
    </location>
</feature>
<sequence length="259" mass="28825">MNKRTLIKNGWLPLQHGAWSMTFTPLLLGIILGGPSWLQLLLVFAWTAAFLFFNVFGLLIKARRKERYWKATITYGVLAGVGALALVLIRPHLLVWALPLAVFFSWAIIEILRRNERSLGARVSAILASSLMVPVAFSLGSHPLDWRHAWVATAVVALYFVGTVPYVKTLIRERGKRSWLVGSLTYHVVMLAIFIGGAAAHLLTWFVPVVGLILLARAWAYPLVSLRRGRPLHQMFVGLTEFGYSALVLISLIVGYPAV</sequence>
<dbReference type="InterPro" id="IPR025576">
    <property type="entry name" value="YwiC"/>
</dbReference>
<evidence type="ECO:0000256" key="1">
    <source>
        <dbReference type="SAM" id="Phobius"/>
    </source>
</evidence>
<feature type="transmembrane region" description="Helical" evidence="1">
    <location>
        <begin position="12"/>
        <end position="31"/>
    </location>
</feature>
<keyword evidence="1" id="KW-0472">Membrane</keyword>
<feature type="transmembrane region" description="Helical" evidence="1">
    <location>
        <begin position="205"/>
        <end position="224"/>
    </location>
</feature>
<keyword evidence="1" id="KW-1133">Transmembrane helix</keyword>
<feature type="transmembrane region" description="Helical" evidence="1">
    <location>
        <begin position="149"/>
        <end position="167"/>
    </location>
</feature>
<accession>A0AAU7V8X2</accession>
<evidence type="ECO:0000313" key="2">
    <source>
        <dbReference type="EMBL" id="XBW08101.1"/>
    </source>
</evidence>
<feature type="transmembrane region" description="Helical" evidence="1">
    <location>
        <begin position="179"/>
        <end position="199"/>
    </location>
</feature>
<organism evidence="2">
    <name type="scientific">Scrofimicrobium appendicitidis</name>
    <dbReference type="NCBI Taxonomy" id="3079930"/>
    <lineage>
        <taxon>Bacteria</taxon>
        <taxon>Bacillati</taxon>
        <taxon>Actinomycetota</taxon>
        <taxon>Actinomycetes</taxon>
        <taxon>Actinomycetales</taxon>
        <taxon>Actinomycetaceae</taxon>
        <taxon>Scrofimicrobium</taxon>
    </lineage>
</organism>
<dbReference type="Pfam" id="PF14256">
    <property type="entry name" value="YwiC"/>
    <property type="match status" value="1"/>
</dbReference>